<feature type="domain" description="F-box" evidence="1">
    <location>
        <begin position="1"/>
        <end position="49"/>
    </location>
</feature>
<dbReference type="SUPFAM" id="SSF81383">
    <property type="entry name" value="F-box domain"/>
    <property type="match status" value="1"/>
</dbReference>
<comment type="caution">
    <text evidence="2">The sequence shown here is derived from an EMBL/GenBank/DDBJ whole genome shotgun (WGS) entry which is preliminary data.</text>
</comment>
<dbReference type="Pfam" id="PF00646">
    <property type="entry name" value="F-box"/>
    <property type="match status" value="1"/>
</dbReference>
<dbReference type="InterPro" id="IPR055411">
    <property type="entry name" value="LRR_FXL15/At3g58940/PEG3-like"/>
</dbReference>
<dbReference type="PANTHER" id="PTHR31293:SF12">
    <property type="entry name" value="RNI-LIKE SUPERFAMILY PROTEIN"/>
    <property type="match status" value="1"/>
</dbReference>
<dbReference type="Gene3D" id="3.80.10.10">
    <property type="entry name" value="Ribonuclease Inhibitor"/>
    <property type="match status" value="1"/>
</dbReference>
<reference evidence="2" key="1">
    <citation type="submission" date="2019-07" db="EMBL/GenBank/DDBJ databases">
        <authorList>
            <person name="Dittberner H."/>
        </authorList>
    </citation>
    <scope>NUCLEOTIDE SEQUENCE [LARGE SCALE GENOMIC DNA]</scope>
</reference>
<dbReference type="InterPro" id="IPR036047">
    <property type="entry name" value="F-box-like_dom_sf"/>
</dbReference>
<dbReference type="CDD" id="cd22160">
    <property type="entry name" value="F-box_AtFBL13-like"/>
    <property type="match status" value="1"/>
</dbReference>
<protein>
    <recommendedName>
        <fullName evidence="1">F-box domain-containing protein</fullName>
    </recommendedName>
</protein>
<dbReference type="SUPFAM" id="SSF52047">
    <property type="entry name" value="RNI-like"/>
    <property type="match status" value="1"/>
</dbReference>
<dbReference type="PROSITE" id="PS50181">
    <property type="entry name" value="FBOX"/>
    <property type="match status" value="1"/>
</dbReference>
<evidence type="ECO:0000313" key="2">
    <source>
        <dbReference type="EMBL" id="VVB06209.1"/>
    </source>
</evidence>
<dbReference type="Proteomes" id="UP000489600">
    <property type="component" value="Unassembled WGS sequence"/>
</dbReference>
<gene>
    <name evidence="2" type="ORF">ANE_LOCUS16653</name>
</gene>
<proteinExistence type="predicted"/>
<dbReference type="EMBL" id="CABITT030000005">
    <property type="protein sequence ID" value="VVB06209.1"/>
    <property type="molecule type" value="Genomic_DNA"/>
</dbReference>
<dbReference type="PANTHER" id="PTHR31293">
    <property type="entry name" value="RNI-LIKE SUPERFAMILY PROTEIN"/>
    <property type="match status" value="1"/>
</dbReference>
<dbReference type="Pfam" id="PF24758">
    <property type="entry name" value="LRR_At5g56370"/>
    <property type="match status" value="1"/>
</dbReference>
<accession>A0A565BXY7</accession>
<organism evidence="2 3">
    <name type="scientific">Arabis nemorensis</name>
    <dbReference type="NCBI Taxonomy" id="586526"/>
    <lineage>
        <taxon>Eukaryota</taxon>
        <taxon>Viridiplantae</taxon>
        <taxon>Streptophyta</taxon>
        <taxon>Embryophyta</taxon>
        <taxon>Tracheophyta</taxon>
        <taxon>Spermatophyta</taxon>
        <taxon>Magnoliopsida</taxon>
        <taxon>eudicotyledons</taxon>
        <taxon>Gunneridae</taxon>
        <taxon>Pentapetalae</taxon>
        <taxon>rosids</taxon>
        <taxon>malvids</taxon>
        <taxon>Brassicales</taxon>
        <taxon>Brassicaceae</taxon>
        <taxon>Arabideae</taxon>
        <taxon>Arabis</taxon>
    </lineage>
</organism>
<keyword evidence="3" id="KW-1185">Reference proteome</keyword>
<dbReference type="InterPro" id="IPR053781">
    <property type="entry name" value="F-box_AtFBL13-like"/>
</dbReference>
<evidence type="ECO:0000313" key="3">
    <source>
        <dbReference type="Proteomes" id="UP000489600"/>
    </source>
</evidence>
<dbReference type="InterPro" id="IPR032675">
    <property type="entry name" value="LRR_dom_sf"/>
</dbReference>
<dbReference type="InterPro" id="IPR055294">
    <property type="entry name" value="FBL60-like"/>
</dbReference>
<sequence length="264" mass="30028">MDRISNLPNEIICHIVSFLSAKEAALTTVLSKRFLNLFNIIPNLEFDEMDNIQGSFTDFLDGVLALPASSRIRNFSLKIFNCVEVAQYAHVNRCLCAVLKHGVLYLELDMHVEKRYSLPFELFTCKTVVKLKLESAGYGFVVDALPQNASLPALETLILEYIRFKDRCGCAFEKLLSACHVLKELTIDSMEWKRWKWSGNISCPTLQRLTIRHGDVMESDFTGITLDTPSLTYFNCSDLVPDEYPVVNLDSLVNSRSQLRRICT</sequence>
<dbReference type="InterPro" id="IPR001810">
    <property type="entry name" value="F-box_dom"/>
</dbReference>
<name>A0A565BXY7_9BRAS</name>
<evidence type="ECO:0000259" key="1">
    <source>
        <dbReference type="PROSITE" id="PS50181"/>
    </source>
</evidence>
<dbReference type="OrthoDB" id="612216at2759"/>
<dbReference type="AlphaFoldDB" id="A0A565BXY7"/>